<dbReference type="KEGG" id="rti:DC20_11160"/>
<reference evidence="2 3" key="1">
    <citation type="submission" date="2015-08" db="EMBL/GenBank/DDBJ databases">
        <title>Complete genome sequence of Rufibacter tibetensis strain 1351t, a radiation-resistant bacterium from tibet plateau.</title>
        <authorList>
            <person name="Dai J."/>
        </authorList>
    </citation>
    <scope>NUCLEOTIDE SEQUENCE [LARGE SCALE GENOMIC DNA]</scope>
    <source>
        <strain evidence="2 3">1351</strain>
    </source>
</reference>
<feature type="signal peptide" evidence="1">
    <location>
        <begin position="1"/>
        <end position="27"/>
    </location>
</feature>
<dbReference type="AlphaFoldDB" id="A0A0P0C7N0"/>
<dbReference type="Proteomes" id="UP000061382">
    <property type="component" value="Chromosome"/>
</dbReference>
<feature type="chain" id="PRO_5006042456" evidence="1">
    <location>
        <begin position="28"/>
        <end position="357"/>
    </location>
</feature>
<dbReference type="PATRIC" id="fig|512763.3.peg.2456"/>
<keyword evidence="3" id="KW-1185">Reference proteome</keyword>
<evidence type="ECO:0000256" key="1">
    <source>
        <dbReference type="SAM" id="SignalP"/>
    </source>
</evidence>
<dbReference type="RefSeq" id="WP_062543902.1">
    <property type="nucleotide sequence ID" value="NZ_CP012643.1"/>
</dbReference>
<organism evidence="2 3">
    <name type="scientific">Rufibacter tibetensis</name>
    <dbReference type="NCBI Taxonomy" id="512763"/>
    <lineage>
        <taxon>Bacteria</taxon>
        <taxon>Pseudomonadati</taxon>
        <taxon>Bacteroidota</taxon>
        <taxon>Cytophagia</taxon>
        <taxon>Cytophagales</taxon>
        <taxon>Hymenobacteraceae</taxon>
        <taxon>Rufibacter</taxon>
    </lineage>
</organism>
<dbReference type="STRING" id="512763.DC20_11160"/>
<dbReference type="OrthoDB" id="9775382at2"/>
<evidence type="ECO:0000313" key="3">
    <source>
        <dbReference type="Proteomes" id="UP000061382"/>
    </source>
</evidence>
<keyword evidence="1" id="KW-0732">Signal</keyword>
<evidence type="ECO:0000313" key="2">
    <source>
        <dbReference type="EMBL" id="ALI99422.1"/>
    </source>
</evidence>
<protein>
    <submittedName>
        <fullName evidence="2">Uncharacterized protein</fullName>
    </submittedName>
</protein>
<dbReference type="Pfam" id="PF20230">
    <property type="entry name" value="DUF6588"/>
    <property type="match status" value="1"/>
</dbReference>
<dbReference type="InterPro" id="IPR046495">
    <property type="entry name" value="DUF6588"/>
</dbReference>
<name>A0A0P0C7N0_9BACT</name>
<accession>A0A0P0C7N0</accession>
<dbReference type="EMBL" id="CP012643">
    <property type="protein sequence ID" value="ALI99422.1"/>
    <property type="molecule type" value="Genomic_DNA"/>
</dbReference>
<proteinExistence type="predicted"/>
<sequence>MKNPFLKLSLVALPVLGILLASPAAKAQEPIGEVIKAGQRDASILIKAYAEPGGRAMGHALNGGWFNSGKAMELGKFDVRVFVTAVFTPEDQTTFDVSKLNLERMKLSAGESPIAPTLFGDNEEGPQLEVQSNSPGERVIFRTPAGIGYRNVPIPMAQVSFGLIKDTEVAVRFVPKTTYEEYSAKLWGVGVKHGIKQYIPVLSAIPDFDIAVFGGFTSFETAADLEINPDPVAARSPSQQQPGYYDNQQLVFTTKAWTTSLVAAKTVGVLGVYGGVKYSHVISDINVNGRYPITAFKITPPNRYIVDTTDPVAVNIGDSQLGLTGGLRLKLSIFSIYAEGTWAKYPSATAGIGLGLY</sequence>
<gene>
    <name evidence="2" type="ORF">DC20_11160</name>
</gene>